<dbReference type="EMBL" id="AKIJ01000003">
    <property type="protein sequence ID" value="KFG26199.1"/>
    <property type="molecule type" value="Genomic_DNA"/>
</dbReference>
<dbReference type="Proteomes" id="UP000054524">
    <property type="component" value="Unassembled WGS sequence"/>
</dbReference>
<accession>A0A086J231</accession>
<name>A0A086J231_NEMA1</name>
<proteinExistence type="predicted"/>
<gene>
    <name evidence="1" type="ORF">NESG_01315</name>
</gene>
<protein>
    <submittedName>
        <fullName evidence="1">Uncharacterized protein</fullName>
    </submittedName>
</protein>
<organism evidence="1 2">
    <name type="scientific">Nematocida ausubeli (strain ATCC PRA-371 / ERTm2)</name>
    <name type="common">Nematode killer fungus</name>
    <dbReference type="NCBI Taxonomy" id="1913371"/>
    <lineage>
        <taxon>Eukaryota</taxon>
        <taxon>Fungi</taxon>
        <taxon>Fungi incertae sedis</taxon>
        <taxon>Microsporidia</taxon>
        <taxon>Nematocida</taxon>
    </lineage>
</organism>
<dbReference type="AlphaFoldDB" id="A0A086J231"/>
<dbReference type="HOGENOM" id="CLU_1525583_0_0_1"/>
<keyword evidence="2" id="KW-1185">Reference proteome</keyword>
<comment type="caution">
    <text evidence="1">The sequence shown here is derived from an EMBL/GenBank/DDBJ whole genome shotgun (WGS) entry which is preliminary data.</text>
</comment>
<evidence type="ECO:0000313" key="2">
    <source>
        <dbReference type="Proteomes" id="UP000054524"/>
    </source>
</evidence>
<dbReference type="GeneID" id="77676288"/>
<sequence length="178" mass="20268">MNASQAIEKVAEIDKPEGSLLSVHYSNKTNAIYSIFHCDSPTPKVEIESQQKLASIKAIMERILTCVIAPHERFSYRFHIHVLSLAENAMDICTDLVTGLCALMTAMHIELTDTLIAYTRAYEAGSAWVCKRYFANDVVYMKMLGHMSQSNVLNAIEYMPFEEMEEFRSLHKMCSFNK</sequence>
<evidence type="ECO:0000313" key="1">
    <source>
        <dbReference type="EMBL" id="KFG26199.1"/>
    </source>
</evidence>
<reference evidence="1 2" key="1">
    <citation type="journal article" date="2014" name="Genome Announc.">
        <title>Genome Sequence of the Microsporidian Species Nematocida sp1 Strain ERTm6 (ATCC PRA-372).</title>
        <authorList>
            <person name="Bakowski M.A."/>
            <person name="Priest M."/>
            <person name="Young S."/>
            <person name="Cuomo C.A."/>
            <person name="Troemel E.R."/>
        </authorList>
    </citation>
    <scope>NUCLEOTIDE SEQUENCE [LARGE SCALE GENOMIC DNA]</scope>
    <source>
        <strain evidence="1 2">ERTm6</strain>
    </source>
</reference>
<dbReference type="RefSeq" id="XP_052904754.1">
    <property type="nucleotide sequence ID" value="XM_053048949.1"/>
</dbReference>